<sequence length="120" mass="13801">MAETTTIRVRRVYDEPTADDGTRVLVDRVWPRGMAKDRAHLDEWCKQVAPSAELRTWYAHDPERFEEFARRYRSELEGPERAQALAHLRELAADRPLTLLTSTRRPEISQAAVLADVLGT</sequence>
<proteinExistence type="predicted"/>
<dbReference type="Proteomes" id="UP000295258">
    <property type="component" value="Unassembled WGS sequence"/>
</dbReference>
<dbReference type="PANTHER" id="PTHR36849:SF1">
    <property type="entry name" value="CYTOPLASMIC PROTEIN"/>
    <property type="match status" value="1"/>
</dbReference>
<dbReference type="EMBL" id="SMKO01000247">
    <property type="protein sequence ID" value="TDC88571.1"/>
    <property type="molecule type" value="Genomic_DNA"/>
</dbReference>
<organism evidence="1 2">
    <name type="scientific">Nonomuraea deserti</name>
    <dbReference type="NCBI Taxonomy" id="1848322"/>
    <lineage>
        <taxon>Bacteria</taxon>
        <taxon>Bacillati</taxon>
        <taxon>Actinomycetota</taxon>
        <taxon>Actinomycetes</taxon>
        <taxon>Streptosporangiales</taxon>
        <taxon>Streptosporangiaceae</taxon>
        <taxon>Nonomuraea</taxon>
    </lineage>
</organism>
<dbReference type="PANTHER" id="PTHR36849">
    <property type="entry name" value="CYTOPLASMIC PROTEIN-RELATED"/>
    <property type="match status" value="1"/>
</dbReference>
<comment type="caution">
    <text evidence="1">The sequence shown here is derived from an EMBL/GenBank/DDBJ whole genome shotgun (WGS) entry which is preliminary data.</text>
</comment>
<dbReference type="RefSeq" id="WP_132606020.1">
    <property type="nucleotide sequence ID" value="NZ_SMKO01000247.1"/>
</dbReference>
<dbReference type="Pfam" id="PF22752">
    <property type="entry name" value="DUF488-N3i"/>
    <property type="match status" value="1"/>
</dbReference>
<dbReference type="InterPro" id="IPR052552">
    <property type="entry name" value="YeaO-like"/>
</dbReference>
<gene>
    <name evidence="1" type="ORF">E1292_45530</name>
</gene>
<name>A0A4R4UAY5_9ACTN</name>
<accession>A0A4R4UAY5</accession>
<evidence type="ECO:0000313" key="1">
    <source>
        <dbReference type="EMBL" id="TDC88571.1"/>
    </source>
</evidence>
<reference evidence="1 2" key="1">
    <citation type="submission" date="2019-03" db="EMBL/GenBank/DDBJ databases">
        <title>Draft genome sequences of novel Actinobacteria.</title>
        <authorList>
            <person name="Sahin N."/>
            <person name="Ay H."/>
            <person name="Saygin H."/>
        </authorList>
    </citation>
    <scope>NUCLEOTIDE SEQUENCE [LARGE SCALE GENOMIC DNA]</scope>
    <source>
        <strain evidence="1 2">KC310</strain>
    </source>
</reference>
<keyword evidence="2" id="KW-1185">Reference proteome</keyword>
<evidence type="ECO:0000313" key="2">
    <source>
        <dbReference type="Proteomes" id="UP000295258"/>
    </source>
</evidence>
<dbReference type="AlphaFoldDB" id="A0A4R4UAY5"/>
<protein>
    <submittedName>
        <fullName evidence="1">DUF488 family protein</fullName>
    </submittedName>
</protein>